<gene>
    <name evidence="4" type="ORF">BN7_4467</name>
</gene>
<dbReference type="HOGENOM" id="CLU_746404_0_0_1"/>
<evidence type="ECO:0000256" key="3">
    <source>
        <dbReference type="SAM" id="Coils"/>
    </source>
</evidence>
<dbReference type="InterPro" id="IPR021622">
    <property type="entry name" value="Afadin/alpha-actinin-bd"/>
</dbReference>
<feature type="coiled-coil region" evidence="3">
    <location>
        <begin position="65"/>
        <end position="92"/>
    </location>
</feature>
<name>K0KUP8_WICCF</name>
<protein>
    <submittedName>
        <fullName evidence="4">Autophagy-related protein</fullName>
    </submittedName>
</protein>
<dbReference type="EMBL" id="CAIF01000164">
    <property type="protein sequence ID" value="CCH44898.1"/>
    <property type="molecule type" value="Genomic_DNA"/>
</dbReference>
<evidence type="ECO:0000313" key="4">
    <source>
        <dbReference type="EMBL" id="CCH44898.1"/>
    </source>
</evidence>
<accession>K0KUP8</accession>
<organism evidence="4 5">
    <name type="scientific">Wickerhamomyces ciferrii (strain ATCC 14091 / BCRC 22168 / CBS 111 / JCM 3599 / NBRC 0793 / NRRL Y-1031 F-60-10)</name>
    <name type="common">Yeast</name>
    <name type="synonym">Pichia ciferrii</name>
    <dbReference type="NCBI Taxonomy" id="1206466"/>
    <lineage>
        <taxon>Eukaryota</taxon>
        <taxon>Fungi</taxon>
        <taxon>Dikarya</taxon>
        <taxon>Ascomycota</taxon>
        <taxon>Saccharomycotina</taxon>
        <taxon>Saccharomycetes</taxon>
        <taxon>Phaffomycetales</taxon>
        <taxon>Wickerhamomycetaceae</taxon>
        <taxon>Wickerhamomyces</taxon>
    </lineage>
</organism>
<comment type="similarity">
    <text evidence="1">Belongs to the ADIP family.</text>
</comment>
<evidence type="ECO:0000256" key="2">
    <source>
        <dbReference type="ARBA" id="ARBA00023054"/>
    </source>
</evidence>
<proteinExistence type="inferred from homology"/>
<comment type="caution">
    <text evidence="4">The sequence shown here is derived from an EMBL/GenBank/DDBJ whole genome shotgun (WGS) entry which is preliminary data.</text>
</comment>
<keyword evidence="2 3" id="KW-0175">Coiled coil</keyword>
<dbReference type="InParanoid" id="K0KUP8"/>
<dbReference type="Proteomes" id="UP000009328">
    <property type="component" value="Unassembled WGS sequence"/>
</dbReference>
<evidence type="ECO:0000313" key="5">
    <source>
        <dbReference type="Proteomes" id="UP000009328"/>
    </source>
</evidence>
<dbReference type="Pfam" id="PF11559">
    <property type="entry name" value="ADIP"/>
    <property type="match status" value="1"/>
</dbReference>
<feature type="coiled-coil region" evidence="3">
    <location>
        <begin position="332"/>
        <end position="366"/>
    </location>
</feature>
<evidence type="ECO:0000256" key="1">
    <source>
        <dbReference type="ARBA" id="ARBA00009291"/>
    </source>
</evidence>
<reference evidence="4 5" key="1">
    <citation type="journal article" date="2012" name="Eukaryot. Cell">
        <title>Draft genome sequence of Wickerhamomyces ciferrii NRRL Y-1031 F-60-10.</title>
        <authorList>
            <person name="Schneider J."/>
            <person name="Andrea H."/>
            <person name="Blom J."/>
            <person name="Jaenicke S."/>
            <person name="Ruckert C."/>
            <person name="Schorsch C."/>
            <person name="Szczepanowski R."/>
            <person name="Farwick M."/>
            <person name="Goesmann A."/>
            <person name="Puhler A."/>
            <person name="Schaffer S."/>
            <person name="Tauch A."/>
            <person name="Kohler T."/>
            <person name="Brinkrolf K."/>
        </authorList>
    </citation>
    <scope>NUCLEOTIDE SEQUENCE [LARGE SCALE GENOMIC DNA]</scope>
    <source>
        <strain evidence="5">ATCC 14091 / BCRC 22168 / CBS 111 / JCM 3599 / NBRC 0793 / NRRL Y-1031 F-60-10</strain>
    </source>
</reference>
<dbReference type="AlphaFoldDB" id="K0KUP8"/>
<sequence length="371" mass="43578">MVDLDSIKRASELVNSILHAKGFLETNDEELLFKSINDENLQDLESIQQNDKLVINTIYSLIQSYEKSKTEIQFLMDQLNDKKEIINHYEESNKELHIKNESLIKLNYKQQNEINHLQNNLKLNKQHTLLQEKNFLKEKHLNNSLKTKYEIDIKRKTVTINQLQDKLLKKHKKFQNVIEGNITTTSSIDSSFISNTTNDSQDNELEKMMINLSQLITNITLQNDENLKFINYLSSYLSIIIEFLIKKLNPMNQDLILSLPPSPKFFYSNFLKTHKQESIPNQDISTKISNIIDYEKIQSIIFPKLDKFYELIINQDQSQVQIPKPNGNQSKILELEMNIKQLNDNLKIAIETNEKWSKKFNDLERNSKSKE</sequence>
<keyword evidence="5" id="KW-1185">Reference proteome</keyword>